<dbReference type="SUPFAM" id="SSF144091">
    <property type="entry name" value="Rhomboid-like"/>
    <property type="match status" value="1"/>
</dbReference>
<evidence type="ECO:0000256" key="5">
    <source>
        <dbReference type="SAM" id="Phobius"/>
    </source>
</evidence>
<accession>A0ABM6FG44</accession>
<protein>
    <submittedName>
        <fullName evidence="7">Rhombosortase</fullName>
    </submittedName>
</protein>
<keyword evidence="8" id="KW-1185">Reference proteome</keyword>
<name>A0ABM6FG44_9BURK</name>
<dbReference type="InterPro" id="IPR035952">
    <property type="entry name" value="Rhomboid-like_sf"/>
</dbReference>
<dbReference type="InterPro" id="IPR022764">
    <property type="entry name" value="Peptidase_S54_rhomboid_dom"/>
</dbReference>
<keyword evidence="3 5" id="KW-1133">Transmembrane helix</keyword>
<keyword evidence="4 5" id="KW-0472">Membrane</keyword>
<comment type="subcellular location">
    <subcellularLocation>
        <location evidence="1">Membrane</location>
        <topology evidence="1">Multi-pass membrane protein</topology>
    </subcellularLocation>
</comment>
<dbReference type="InterPro" id="IPR023826">
    <property type="entry name" value="Rhom-like_SP_proteobac"/>
</dbReference>
<dbReference type="Pfam" id="PF01694">
    <property type="entry name" value="Rhomboid"/>
    <property type="match status" value="1"/>
</dbReference>
<evidence type="ECO:0000256" key="4">
    <source>
        <dbReference type="ARBA" id="ARBA00023136"/>
    </source>
</evidence>
<sequence length="187" mass="18850">MARSPVHPGFLAIAVLLLALQAGGPAVAAALRYERAAIAGGELWRLLSGHFVHLGWAHCLLNAGGLLALAAILPAPLRAGRCCLLLGGAIGIALFAALPDLQRYAGFSGINYGLATLALLPRCRGEAVAVLLLAALVARAAWQWLADGGAADAAWLGAPPLAAAHFAGLAGGAVLALAGPLRRAALR</sequence>
<feature type="transmembrane region" description="Helical" evidence="5">
    <location>
        <begin position="79"/>
        <end position="98"/>
    </location>
</feature>
<evidence type="ECO:0000256" key="3">
    <source>
        <dbReference type="ARBA" id="ARBA00022989"/>
    </source>
</evidence>
<feature type="transmembrane region" description="Helical" evidence="5">
    <location>
        <begin position="52"/>
        <end position="72"/>
    </location>
</feature>
<dbReference type="Proteomes" id="UP000177515">
    <property type="component" value="Chromosome 2"/>
</dbReference>
<evidence type="ECO:0000256" key="2">
    <source>
        <dbReference type="ARBA" id="ARBA00022692"/>
    </source>
</evidence>
<reference evidence="7 8" key="1">
    <citation type="submission" date="2016-10" db="EMBL/GenBank/DDBJ databases">
        <title>Complete genome sequences of three Cupriavidus strains isolated from various Malaysian environments.</title>
        <authorList>
            <person name="Abdullah A.A.-A."/>
            <person name="Shafie N.A.H."/>
            <person name="Lau N.S."/>
        </authorList>
    </citation>
    <scope>NUCLEOTIDE SEQUENCE [LARGE SCALE GENOMIC DNA]</scope>
    <source>
        <strain evidence="7 8">USMAA1020</strain>
    </source>
</reference>
<feature type="transmembrane region" description="Helical" evidence="5">
    <location>
        <begin position="157"/>
        <end position="178"/>
    </location>
</feature>
<feature type="transmembrane region" description="Helical" evidence="5">
    <location>
        <begin position="104"/>
        <end position="120"/>
    </location>
</feature>
<evidence type="ECO:0000313" key="8">
    <source>
        <dbReference type="Proteomes" id="UP000177515"/>
    </source>
</evidence>
<dbReference type="EMBL" id="CP017755">
    <property type="protein sequence ID" value="AOZ10898.1"/>
    <property type="molecule type" value="Genomic_DNA"/>
</dbReference>
<evidence type="ECO:0000256" key="1">
    <source>
        <dbReference type="ARBA" id="ARBA00004141"/>
    </source>
</evidence>
<dbReference type="Gene3D" id="1.20.1540.10">
    <property type="entry name" value="Rhomboid-like"/>
    <property type="match status" value="1"/>
</dbReference>
<organism evidence="7 8">
    <name type="scientific">Cupriavidus malaysiensis</name>
    <dbReference type="NCBI Taxonomy" id="367825"/>
    <lineage>
        <taxon>Bacteria</taxon>
        <taxon>Pseudomonadati</taxon>
        <taxon>Pseudomonadota</taxon>
        <taxon>Betaproteobacteria</taxon>
        <taxon>Burkholderiales</taxon>
        <taxon>Burkholderiaceae</taxon>
        <taxon>Cupriavidus</taxon>
    </lineage>
</organism>
<proteinExistence type="predicted"/>
<evidence type="ECO:0000313" key="7">
    <source>
        <dbReference type="EMBL" id="AOZ10898.1"/>
    </source>
</evidence>
<evidence type="ECO:0000259" key="6">
    <source>
        <dbReference type="Pfam" id="PF01694"/>
    </source>
</evidence>
<gene>
    <name evidence="7" type="ORF">BKK80_28825</name>
</gene>
<feature type="transmembrane region" description="Helical" evidence="5">
    <location>
        <begin position="127"/>
        <end position="145"/>
    </location>
</feature>
<feature type="domain" description="Peptidase S54 rhomboid" evidence="6">
    <location>
        <begin position="41"/>
        <end position="177"/>
    </location>
</feature>
<dbReference type="NCBIfam" id="TIGR03902">
    <property type="entry name" value="rhom_GG_sort"/>
    <property type="match status" value="1"/>
</dbReference>
<keyword evidence="2 5" id="KW-0812">Transmembrane</keyword>